<keyword evidence="2" id="KW-1133">Transmembrane helix</keyword>
<protein>
    <submittedName>
        <fullName evidence="3">Uncharacterized protein</fullName>
    </submittedName>
</protein>
<feature type="transmembrane region" description="Helical" evidence="2">
    <location>
        <begin position="146"/>
        <end position="169"/>
    </location>
</feature>
<name>A0A2L0UFG0_9MICC</name>
<dbReference type="Proteomes" id="UP000239187">
    <property type="component" value="Chromosome"/>
</dbReference>
<accession>A0A2L0UFG0</accession>
<gene>
    <name evidence="3" type="ORF">CVO76_10245</name>
</gene>
<feature type="compositionally biased region" description="Polar residues" evidence="1">
    <location>
        <begin position="1"/>
        <end position="16"/>
    </location>
</feature>
<evidence type="ECO:0000313" key="3">
    <source>
        <dbReference type="EMBL" id="AUZ87962.1"/>
    </source>
</evidence>
<dbReference type="AlphaFoldDB" id="A0A2L0UFG0"/>
<feature type="region of interest" description="Disordered" evidence="1">
    <location>
        <begin position="1"/>
        <end position="76"/>
    </location>
</feature>
<sequence length="224" mass="22677">MSTPQDDPNGQGNRQGEGQPWSAPGTGGTGQGGHVRPGAYGQGDGGGRYDYQSAQQPSSYAYPTPPAGGSGPADKGPAPAEVQRAYYLILAAGILYLVASVVSGLTTPVPDAPGASIGVGLGIVFAALFTAVYIVLAVFIRKGHNWARITATVLAGLNVLSVLSSFLLLPLVGQAAEATGQAAVQPSGLSLALSVIVMLLGVAGVVLTYAKPARPYFAPRKLGY</sequence>
<evidence type="ECO:0000256" key="1">
    <source>
        <dbReference type="SAM" id="MobiDB-lite"/>
    </source>
</evidence>
<evidence type="ECO:0000313" key="4">
    <source>
        <dbReference type="Proteomes" id="UP000239187"/>
    </source>
</evidence>
<organism evidence="3 4">
    <name type="scientific">Arthrobacter agilis</name>
    <dbReference type="NCBI Taxonomy" id="37921"/>
    <lineage>
        <taxon>Bacteria</taxon>
        <taxon>Bacillati</taxon>
        <taxon>Actinomycetota</taxon>
        <taxon>Actinomycetes</taxon>
        <taxon>Micrococcales</taxon>
        <taxon>Micrococcaceae</taxon>
        <taxon>Arthrobacter</taxon>
    </lineage>
</organism>
<reference evidence="3 4" key="1">
    <citation type="submission" date="2017-11" db="EMBL/GenBank/DDBJ databases">
        <title>Draft genome of Arthrobacter agilis strain UMCV2, a plant growth-promoting rhizobacterium and biocontrol capacity of phytopathogenic fungi.</title>
        <authorList>
            <person name="Martinez-Camara R."/>
            <person name="Santoyo G."/>
            <person name="Moreno-Hagelsieb G."/>
            <person name="Valencia-Cantero E."/>
        </authorList>
    </citation>
    <scope>NUCLEOTIDE SEQUENCE [LARGE SCALE GENOMIC DNA]</scope>
    <source>
        <strain evidence="3 4">UMCV2</strain>
    </source>
</reference>
<evidence type="ECO:0000256" key="2">
    <source>
        <dbReference type="SAM" id="Phobius"/>
    </source>
</evidence>
<feature type="transmembrane region" description="Helical" evidence="2">
    <location>
        <begin position="85"/>
        <end position="105"/>
    </location>
</feature>
<dbReference type="RefSeq" id="WP_208739163.1">
    <property type="nucleotide sequence ID" value="NZ_CP024915.1"/>
</dbReference>
<keyword evidence="2" id="KW-0812">Transmembrane</keyword>
<keyword evidence="2" id="KW-0472">Membrane</keyword>
<dbReference type="EMBL" id="CP024915">
    <property type="protein sequence ID" value="AUZ87962.1"/>
    <property type="molecule type" value="Genomic_DNA"/>
</dbReference>
<feature type="compositionally biased region" description="Gly residues" evidence="1">
    <location>
        <begin position="25"/>
        <end position="48"/>
    </location>
</feature>
<proteinExistence type="predicted"/>
<feature type="transmembrane region" description="Helical" evidence="2">
    <location>
        <begin position="189"/>
        <end position="210"/>
    </location>
</feature>
<feature type="transmembrane region" description="Helical" evidence="2">
    <location>
        <begin position="117"/>
        <end position="139"/>
    </location>
</feature>